<accession>A0ABD0YK31</accession>
<comment type="caution">
    <text evidence="2">The sequence shown here is derived from an EMBL/GenBank/DDBJ whole genome shotgun (WGS) entry which is preliminary data.</text>
</comment>
<gene>
    <name evidence="2" type="ORF">AAG570_005744</name>
</gene>
<feature type="signal peptide" evidence="1">
    <location>
        <begin position="1"/>
        <end position="17"/>
    </location>
</feature>
<evidence type="ECO:0000313" key="2">
    <source>
        <dbReference type="EMBL" id="KAL1116249.1"/>
    </source>
</evidence>
<reference evidence="2 3" key="1">
    <citation type="submission" date="2024-07" db="EMBL/GenBank/DDBJ databases">
        <title>Chromosome-level genome assembly of the water stick insect Ranatra chinensis (Heteroptera: Nepidae).</title>
        <authorList>
            <person name="Liu X."/>
        </authorList>
    </citation>
    <scope>NUCLEOTIDE SEQUENCE [LARGE SCALE GENOMIC DNA]</scope>
    <source>
        <strain evidence="2">Cailab_2021Rc</strain>
        <tissue evidence="2">Muscle</tissue>
    </source>
</reference>
<dbReference type="AlphaFoldDB" id="A0ABD0YK31"/>
<keyword evidence="1" id="KW-0732">Signal</keyword>
<name>A0ABD0YK31_9HEMI</name>
<dbReference type="EMBL" id="JBFDAA010000018">
    <property type="protein sequence ID" value="KAL1116249.1"/>
    <property type="molecule type" value="Genomic_DNA"/>
</dbReference>
<protein>
    <submittedName>
        <fullName evidence="2">Uncharacterized protein</fullName>
    </submittedName>
</protein>
<evidence type="ECO:0000313" key="3">
    <source>
        <dbReference type="Proteomes" id="UP001558652"/>
    </source>
</evidence>
<dbReference type="Proteomes" id="UP001558652">
    <property type="component" value="Unassembled WGS sequence"/>
</dbReference>
<sequence length="223" mass="24564">MAQPGHLFFLLIGLSCASYHVQVGAEVADHATEYIQKMADQLTDSMDLLAEETQKAKDGVHAAYEEVDAKAKEHTLDEVQKALEEMSARQCHPKHKRALRSLPDDVYDKLSDCLDFAQTVTNFQQIILGITNSLGDADEIVCSALRNIGFCVDGNSTVAEIGCVTGSVIDTAKEIKDKTIDVYESIKSITSAAKEIGKTFEECFKSSKVQLETKIKNVFEEHC</sequence>
<proteinExistence type="predicted"/>
<feature type="chain" id="PRO_5044871993" evidence="1">
    <location>
        <begin position="18"/>
        <end position="223"/>
    </location>
</feature>
<organism evidence="2 3">
    <name type="scientific">Ranatra chinensis</name>
    <dbReference type="NCBI Taxonomy" id="642074"/>
    <lineage>
        <taxon>Eukaryota</taxon>
        <taxon>Metazoa</taxon>
        <taxon>Ecdysozoa</taxon>
        <taxon>Arthropoda</taxon>
        <taxon>Hexapoda</taxon>
        <taxon>Insecta</taxon>
        <taxon>Pterygota</taxon>
        <taxon>Neoptera</taxon>
        <taxon>Paraneoptera</taxon>
        <taxon>Hemiptera</taxon>
        <taxon>Heteroptera</taxon>
        <taxon>Panheteroptera</taxon>
        <taxon>Nepomorpha</taxon>
        <taxon>Nepidae</taxon>
        <taxon>Ranatrinae</taxon>
        <taxon>Ranatra</taxon>
    </lineage>
</organism>
<evidence type="ECO:0000256" key="1">
    <source>
        <dbReference type="SAM" id="SignalP"/>
    </source>
</evidence>
<keyword evidence="3" id="KW-1185">Reference proteome</keyword>